<sequence>DRLKPLIDLWRAYAEGAAIPDPASLPGPAAP</sequence>
<evidence type="ECO:0000313" key="2">
    <source>
        <dbReference type="Proteomes" id="UP000635853"/>
    </source>
</evidence>
<evidence type="ECO:0000313" key="1">
    <source>
        <dbReference type="EMBL" id="MBL3580470.1"/>
    </source>
</evidence>
<comment type="caution">
    <text evidence="1">The sequence shown here is derived from an EMBL/GenBank/DDBJ whole genome shotgun (WGS) entry which is preliminary data.</text>
</comment>
<dbReference type="Proteomes" id="UP000635853">
    <property type="component" value="Unassembled WGS sequence"/>
</dbReference>
<keyword evidence="2" id="KW-1185">Reference proteome</keyword>
<keyword evidence="1" id="KW-0808">Transferase</keyword>
<organism evidence="1 2">
    <name type="scientific">Rhodovulum visakhapatnamense</name>
    <dbReference type="NCBI Taxonomy" id="364297"/>
    <lineage>
        <taxon>Bacteria</taxon>
        <taxon>Pseudomonadati</taxon>
        <taxon>Pseudomonadota</taxon>
        <taxon>Alphaproteobacteria</taxon>
        <taxon>Rhodobacterales</taxon>
        <taxon>Paracoccaceae</taxon>
        <taxon>Rhodovulum</taxon>
    </lineage>
</organism>
<accession>A0ABS1RMK4</accession>
<gene>
    <name evidence="1" type="ORF">JMJ92_20335</name>
</gene>
<dbReference type="GO" id="GO:0016740">
    <property type="term" value="F:transferase activity"/>
    <property type="evidence" value="ECO:0007669"/>
    <property type="project" value="UniProtKB-KW"/>
</dbReference>
<dbReference type="EMBL" id="JAESIL010000151">
    <property type="protein sequence ID" value="MBL3580470.1"/>
    <property type="molecule type" value="Genomic_DNA"/>
</dbReference>
<protein>
    <submittedName>
        <fullName evidence="1">Glycosyl transferase</fullName>
    </submittedName>
</protein>
<proteinExistence type="predicted"/>
<name>A0ABS1RMK4_9RHOB</name>
<reference evidence="2" key="1">
    <citation type="submission" date="2021-01" db="EMBL/GenBank/DDBJ databases">
        <title>Draft genomes of Rhodovulum sulfidophilum.</title>
        <authorList>
            <person name="Guzman M.S."/>
        </authorList>
    </citation>
    <scope>NUCLEOTIDE SEQUENCE [LARGE SCALE GENOMIC DNA]</scope>
    <source>
        <strain evidence="2">AB19</strain>
    </source>
</reference>
<feature type="non-terminal residue" evidence="1">
    <location>
        <position position="1"/>
    </location>
</feature>